<dbReference type="AlphaFoldDB" id="A0A5B7HF62"/>
<feature type="region of interest" description="Disordered" evidence="1">
    <location>
        <begin position="51"/>
        <end position="81"/>
    </location>
</feature>
<organism evidence="2 3">
    <name type="scientific">Portunus trituberculatus</name>
    <name type="common">Swimming crab</name>
    <name type="synonym">Neptunus trituberculatus</name>
    <dbReference type="NCBI Taxonomy" id="210409"/>
    <lineage>
        <taxon>Eukaryota</taxon>
        <taxon>Metazoa</taxon>
        <taxon>Ecdysozoa</taxon>
        <taxon>Arthropoda</taxon>
        <taxon>Crustacea</taxon>
        <taxon>Multicrustacea</taxon>
        <taxon>Malacostraca</taxon>
        <taxon>Eumalacostraca</taxon>
        <taxon>Eucarida</taxon>
        <taxon>Decapoda</taxon>
        <taxon>Pleocyemata</taxon>
        <taxon>Brachyura</taxon>
        <taxon>Eubrachyura</taxon>
        <taxon>Portunoidea</taxon>
        <taxon>Portunidae</taxon>
        <taxon>Portuninae</taxon>
        <taxon>Portunus</taxon>
    </lineage>
</organism>
<dbReference type="EMBL" id="VSRR010028341">
    <property type="protein sequence ID" value="MPC68773.1"/>
    <property type="molecule type" value="Genomic_DNA"/>
</dbReference>
<reference evidence="2 3" key="1">
    <citation type="submission" date="2019-05" db="EMBL/GenBank/DDBJ databases">
        <title>Another draft genome of Portunus trituberculatus and its Hox gene families provides insights of decapod evolution.</title>
        <authorList>
            <person name="Jeong J.-H."/>
            <person name="Song I."/>
            <person name="Kim S."/>
            <person name="Choi T."/>
            <person name="Kim D."/>
            <person name="Ryu S."/>
            <person name="Kim W."/>
        </authorList>
    </citation>
    <scope>NUCLEOTIDE SEQUENCE [LARGE SCALE GENOMIC DNA]</scope>
    <source>
        <tissue evidence="2">Muscle</tissue>
    </source>
</reference>
<proteinExistence type="predicted"/>
<name>A0A5B7HF62_PORTR</name>
<sequence length="128" mass="13987">MGISRDSEHVHIYIISRRSAGLGAAHFWQRGFVYLVPVFCSQTRRGANRKRNFGANTCAPSHPGGRAPPNTTTSDTQISGHATLPSHLMCPTLRCGMCRGPPLEHRDPPTPQEAPRVAQAKFGPVEVF</sequence>
<evidence type="ECO:0000313" key="2">
    <source>
        <dbReference type="EMBL" id="MPC68773.1"/>
    </source>
</evidence>
<comment type="caution">
    <text evidence="2">The sequence shown here is derived from an EMBL/GenBank/DDBJ whole genome shotgun (WGS) entry which is preliminary data.</text>
</comment>
<gene>
    <name evidence="2" type="ORF">E2C01_062982</name>
</gene>
<accession>A0A5B7HF62</accession>
<feature type="compositionally biased region" description="Polar residues" evidence="1">
    <location>
        <begin position="69"/>
        <end position="80"/>
    </location>
</feature>
<evidence type="ECO:0000256" key="1">
    <source>
        <dbReference type="SAM" id="MobiDB-lite"/>
    </source>
</evidence>
<keyword evidence="3" id="KW-1185">Reference proteome</keyword>
<protein>
    <submittedName>
        <fullName evidence="2">Uncharacterized protein</fullName>
    </submittedName>
</protein>
<dbReference type="Proteomes" id="UP000324222">
    <property type="component" value="Unassembled WGS sequence"/>
</dbReference>
<evidence type="ECO:0000313" key="3">
    <source>
        <dbReference type="Proteomes" id="UP000324222"/>
    </source>
</evidence>